<reference evidence="2 3" key="1">
    <citation type="submission" date="2019-08" db="EMBL/GenBank/DDBJ databases">
        <title>Actinomadura sp. nov. CYP1-5 isolated from mountain soil.</title>
        <authorList>
            <person name="Songsumanus A."/>
            <person name="Kuncharoen N."/>
            <person name="Kudo T."/>
            <person name="Yuki M."/>
            <person name="Igarashi Y."/>
            <person name="Tanasupawat S."/>
        </authorList>
    </citation>
    <scope>NUCLEOTIDE SEQUENCE [LARGE SCALE GENOMIC DNA]</scope>
    <source>
        <strain evidence="2 3">GKU157</strain>
    </source>
</reference>
<name>A0A5D0UGR4_9ACTN</name>
<keyword evidence="3" id="KW-1185">Reference proteome</keyword>
<dbReference type="InterPro" id="IPR032710">
    <property type="entry name" value="NTF2-like_dom_sf"/>
</dbReference>
<feature type="domain" description="SnoaL-like" evidence="1">
    <location>
        <begin position="10"/>
        <end position="123"/>
    </location>
</feature>
<evidence type="ECO:0000259" key="1">
    <source>
        <dbReference type="Pfam" id="PF12680"/>
    </source>
</evidence>
<evidence type="ECO:0000313" key="3">
    <source>
        <dbReference type="Proteomes" id="UP000322634"/>
    </source>
</evidence>
<dbReference type="RefSeq" id="WP_148349407.1">
    <property type="nucleotide sequence ID" value="NZ_JBHSBF010000008.1"/>
</dbReference>
<dbReference type="SUPFAM" id="SSF54427">
    <property type="entry name" value="NTF2-like"/>
    <property type="match status" value="1"/>
</dbReference>
<evidence type="ECO:0000313" key="2">
    <source>
        <dbReference type="EMBL" id="TYC16862.1"/>
    </source>
</evidence>
<dbReference type="InterPro" id="IPR037401">
    <property type="entry name" value="SnoaL-like"/>
</dbReference>
<dbReference type="AlphaFoldDB" id="A0A5D0UGR4"/>
<dbReference type="Proteomes" id="UP000322634">
    <property type="component" value="Unassembled WGS sequence"/>
</dbReference>
<dbReference type="Pfam" id="PF12680">
    <property type="entry name" value="SnoaL_2"/>
    <property type="match status" value="1"/>
</dbReference>
<organism evidence="2 3">
    <name type="scientific">Actinomadura syzygii</name>
    <dbReference type="NCBI Taxonomy" id="1427538"/>
    <lineage>
        <taxon>Bacteria</taxon>
        <taxon>Bacillati</taxon>
        <taxon>Actinomycetota</taxon>
        <taxon>Actinomycetes</taxon>
        <taxon>Streptosporangiales</taxon>
        <taxon>Thermomonosporaceae</taxon>
        <taxon>Actinomadura</taxon>
    </lineage>
</organism>
<sequence>MSTSTPGPRELFERFQRNALEGRAGLDEEMLAEDVVVEMPFAPGGAGRRAEGRAAVAARLREGRAALPVVFEEFRDVVIHETADPEVIVAEYEIVASVPATGRRASANFVAVVRARGGRVVRWREYQDHAAIAAALA</sequence>
<comment type="caution">
    <text evidence="2">The sequence shown here is derived from an EMBL/GenBank/DDBJ whole genome shotgun (WGS) entry which is preliminary data.</text>
</comment>
<accession>A0A5D0UGR4</accession>
<dbReference type="EMBL" id="VSFF01000003">
    <property type="protein sequence ID" value="TYC16862.1"/>
    <property type="molecule type" value="Genomic_DNA"/>
</dbReference>
<protein>
    <submittedName>
        <fullName evidence="2">PhzA/B-like protein</fullName>
    </submittedName>
</protein>
<dbReference type="Gene3D" id="3.10.450.50">
    <property type="match status" value="1"/>
</dbReference>
<proteinExistence type="predicted"/>
<gene>
    <name evidence="2" type="ORF">FXF65_10020</name>
</gene>
<dbReference type="OrthoDB" id="3681559at2"/>